<protein>
    <recommendedName>
        <fullName evidence="3">TonB-dependent receptor</fullName>
    </recommendedName>
</protein>
<reference evidence="1 2" key="1">
    <citation type="journal article" date="2017" name="Int. J. Syst. Evol. Microbiol.">
        <title>Arachidicoccus ginsenosidivorans sp. nov., with ginsenoside-converting activity isolated from ginseng cultivating soil.</title>
        <authorList>
            <person name="Siddiqi M.Z."/>
            <person name="Aslam Z."/>
            <person name="Im W.T."/>
        </authorList>
    </citation>
    <scope>NUCLEOTIDE SEQUENCE [LARGE SCALE GENOMIC DNA]</scope>
    <source>
        <strain evidence="1 2">Gsoil 809</strain>
    </source>
</reference>
<evidence type="ECO:0000313" key="1">
    <source>
        <dbReference type="EMBL" id="QEC72362.1"/>
    </source>
</evidence>
<keyword evidence="2" id="KW-1185">Reference proteome</keyword>
<dbReference type="Proteomes" id="UP000321291">
    <property type="component" value="Chromosome"/>
</dbReference>
<evidence type="ECO:0000313" key="2">
    <source>
        <dbReference type="Proteomes" id="UP000321291"/>
    </source>
</evidence>
<dbReference type="EMBL" id="CP042434">
    <property type="protein sequence ID" value="QEC72362.1"/>
    <property type="molecule type" value="Genomic_DNA"/>
</dbReference>
<dbReference type="OrthoDB" id="606930at2"/>
<organism evidence="1 2">
    <name type="scientific">Arachidicoccus ginsenosidivorans</name>
    <dbReference type="NCBI Taxonomy" id="496057"/>
    <lineage>
        <taxon>Bacteria</taxon>
        <taxon>Pseudomonadati</taxon>
        <taxon>Bacteroidota</taxon>
        <taxon>Chitinophagia</taxon>
        <taxon>Chitinophagales</taxon>
        <taxon>Chitinophagaceae</taxon>
        <taxon>Arachidicoccus</taxon>
    </lineage>
</organism>
<dbReference type="RefSeq" id="WP_146782595.1">
    <property type="nucleotide sequence ID" value="NZ_CP042434.1"/>
</dbReference>
<dbReference type="AlphaFoldDB" id="A0A5B8VN50"/>
<name>A0A5B8VN50_9BACT</name>
<dbReference type="SUPFAM" id="SSF56935">
    <property type="entry name" value="Porins"/>
    <property type="match status" value="1"/>
</dbReference>
<sequence length="164" mass="17888">MGDGAITVNGRPVPSVLVNGKPFFGGNAKISTQNISKEAVDKIQVYSKNNQNHNSDSTLEANIQLKKGHEKGYFGKMIIGEGTTHRHNLLGNINIYNNKFQLGVIGTNNNVNNFTNDINTLIANSTYKGIGASLDLQPDFESEGNNKTLSTGFTLRNEIKKIVH</sequence>
<evidence type="ECO:0008006" key="3">
    <source>
        <dbReference type="Google" id="ProtNLM"/>
    </source>
</evidence>
<proteinExistence type="predicted"/>
<accession>A0A5B8VN50</accession>
<gene>
    <name evidence="1" type="ORF">FSB73_12455</name>
</gene>
<dbReference type="KEGG" id="agi:FSB73_12455"/>